<dbReference type="Pfam" id="PF00106">
    <property type="entry name" value="adh_short"/>
    <property type="match status" value="1"/>
</dbReference>
<dbReference type="InterPro" id="IPR002347">
    <property type="entry name" value="SDR_fam"/>
</dbReference>
<evidence type="ECO:0000313" key="3">
    <source>
        <dbReference type="Proteomes" id="UP000826254"/>
    </source>
</evidence>
<dbReference type="EMBL" id="CP081958">
    <property type="protein sequence ID" value="QZP38575.1"/>
    <property type="molecule type" value="Genomic_DNA"/>
</dbReference>
<proteinExistence type="predicted"/>
<dbReference type="GeneID" id="67177554"/>
<name>A0A8T8WFF2_9EURY</name>
<evidence type="ECO:0000313" key="2">
    <source>
        <dbReference type="EMBL" id="QZP38575.1"/>
    </source>
</evidence>
<dbReference type="AlphaFoldDB" id="A0A8T8WFF2"/>
<dbReference type="PANTHER" id="PTHR43157">
    <property type="entry name" value="PHOSPHATIDYLINOSITOL-GLYCAN BIOSYNTHESIS CLASS F PROTEIN-RELATED"/>
    <property type="match status" value="1"/>
</dbReference>
<dbReference type="RefSeq" id="WP_222608375.1">
    <property type="nucleotide sequence ID" value="NZ_CP081958.1"/>
</dbReference>
<keyword evidence="1" id="KW-0560">Oxidoreductase</keyword>
<dbReference type="KEGG" id="hmp:K6T50_05390"/>
<dbReference type="PANTHER" id="PTHR43157:SF31">
    <property type="entry name" value="PHOSPHATIDYLINOSITOL-GLYCAN BIOSYNTHESIS CLASS F PROTEIN"/>
    <property type="match status" value="1"/>
</dbReference>
<protein>
    <submittedName>
        <fullName evidence="2">SDR family NAD(P)-dependent oxidoreductase</fullName>
    </submittedName>
</protein>
<reference evidence="2 3" key="1">
    <citation type="journal article" date="2021" name="Int. J. Syst. Evol. Microbiol.">
        <title>Halobaculum halophilum sp. nov. and Halobaculum salinum sp. nov., isolated from salt lake and saline soil.</title>
        <authorList>
            <person name="Cui H.L."/>
            <person name="Shi X.W."/>
            <person name="Yin X.M."/>
            <person name="Yang X.Y."/>
            <person name="Hou J."/>
            <person name="Zhu L."/>
        </authorList>
    </citation>
    <scope>NUCLEOTIDE SEQUENCE [LARGE SCALE GENOMIC DNA]</scope>
    <source>
        <strain evidence="2 3">NBRC 109044</strain>
    </source>
</reference>
<keyword evidence="3" id="KW-1185">Reference proteome</keyword>
<gene>
    <name evidence="2" type="ORF">K6T50_05390</name>
</gene>
<dbReference type="InterPro" id="IPR036291">
    <property type="entry name" value="NAD(P)-bd_dom_sf"/>
</dbReference>
<organism evidence="2 3">
    <name type="scientific">Halobaculum magnesiiphilum</name>
    <dbReference type="NCBI Taxonomy" id="1017351"/>
    <lineage>
        <taxon>Archaea</taxon>
        <taxon>Methanobacteriati</taxon>
        <taxon>Methanobacteriota</taxon>
        <taxon>Stenosarchaea group</taxon>
        <taxon>Halobacteria</taxon>
        <taxon>Halobacteriales</taxon>
        <taxon>Haloferacaceae</taxon>
        <taxon>Halobaculum</taxon>
    </lineage>
</organism>
<accession>A0A8T8WFF2</accession>
<dbReference type="Gene3D" id="3.40.50.720">
    <property type="entry name" value="NAD(P)-binding Rossmann-like Domain"/>
    <property type="match status" value="1"/>
</dbReference>
<dbReference type="SUPFAM" id="SSF51735">
    <property type="entry name" value="NAD(P)-binding Rossmann-fold domains"/>
    <property type="match status" value="1"/>
</dbReference>
<sequence>MRNYPEDIAGVDDERLVGETALVTGSTSGVGREAALSLGRLGAHVIVHGRDGEAGAEVVEEIDAGVNEGTAEFVAADFADPAEVRALADATRRAAGDDGLDLLCNNAGGYFREARRTDLGVEYTFHVNHLAPYQLTAELLDDLAEDARVVTTASEAHRGDQIDLDAVESVDGFSSWRAYQRSKLANVQFAAELGRRLRERDDRGITSNSFHPGAIPGSGFFRHLPGPLSSAASALGRLPFATTPAEGAATAVYLAVADEVADATGRYFADCRERKPSTEAQDPRAQRRLWETSADLLGIDEPLAGTVADET</sequence>
<evidence type="ECO:0000256" key="1">
    <source>
        <dbReference type="ARBA" id="ARBA00023002"/>
    </source>
</evidence>
<dbReference type="GO" id="GO:0016491">
    <property type="term" value="F:oxidoreductase activity"/>
    <property type="evidence" value="ECO:0007669"/>
    <property type="project" value="UniProtKB-KW"/>
</dbReference>
<dbReference type="Proteomes" id="UP000826254">
    <property type="component" value="Chromosome"/>
</dbReference>
<dbReference type="PRINTS" id="PR00081">
    <property type="entry name" value="GDHRDH"/>
</dbReference>